<dbReference type="Pfam" id="PF00860">
    <property type="entry name" value="Xan_ur_permease"/>
    <property type="match status" value="1"/>
</dbReference>
<dbReference type="NCBIfam" id="TIGR00801">
    <property type="entry name" value="ncs2"/>
    <property type="match status" value="1"/>
</dbReference>
<keyword evidence="4 8" id="KW-0812">Transmembrane</keyword>
<feature type="transmembrane region" description="Helical" evidence="8">
    <location>
        <begin position="82"/>
        <end position="100"/>
    </location>
</feature>
<dbReference type="PANTHER" id="PTHR42810">
    <property type="entry name" value="PURINE PERMEASE C1399.01C-RELATED"/>
    <property type="match status" value="1"/>
</dbReference>
<evidence type="ECO:0000313" key="9">
    <source>
        <dbReference type="EMBL" id="MFD2093822.1"/>
    </source>
</evidence>
<feature type="transmembrane region" description="Helical" evidence="8">
    <location>
        <begin position="383"/>
        <end position="405"/>
    </location>
</feature>
<evidence type="ECO:0000313" key="10">
    <source>
        <dbReference type="Proteomes" id="UP001597402"/>
    </source>
</evidence>
<sequence length="498" mass="51165">MAFGWKLYGDGKTPPLGEAVAPDERLSWPRTVGIGAQHVVAMFGATFVFPIIMGLDPNLAIMMSGVATIVFLLIVKNRVPSYLGTSASFVGGVAAIRAGGGDSSDVVGAILIAGVVLALVGLLIHFAGLEVINKVLPPAVTGAVVMLIGFNLAPVAAGIYWPQDQWVALATMTFVIVCSLALRGFLARISVLLGLIFGYLLSVLLDVTAGQITSPDGTGEVTTRDRINFDTVGDADWFGLPDFIAPSFSLNFSLLVIPAVIALVAENVGHVKAVAEMTKRDLDPVMGRAVFADGVGTVLATSVGGSPTTTYAENIGVMAATRVYSTAAYYVAAVVAILLGLVPKFGALINIVPGGVLGGITVVLYGMIGLLGAKIWKENRVDFANPINLVPLAAGIIIGIGNVTLQFTEDFSLNGIALGSIVAVVAWHLARALAPADMKAALLREGTHPAAASSLGHHGGPAGGYADEQGGTDPSSVDEVGRPGVPGGRTPGEGPLNR</sequence>
<comment type="subcellular location">
    <subcellularLocation>
        <location evidence="1">Membrane</location>
        <topology evidence="1">Multi-pass membrane protein</topology>
    </subcellularLocation>
</comment>
<evidence type="ECO:0000256" key="2">
    <source>
        <dbReference type="ARBA" id="ARBA00008821"/>
    </source>
</evidence>
<feature type="region of interest" description="Disordered" evidence="7">
    <location>
        <begin position="451"/>
        <end position="498"/>
    </location>
</feature>
<feature type="transmembrane region" description="Helical" evidence="8">
    <location>
        <begin position="139"/>
        <end position="160"/>
    </location>
</feature>
<feature type="transmembrane region" description="Helical" evidence="8">
    <location>
        <begin position="348"/>
        <end position="371"/>
    </location>
</feature>
<keyword evidence="5 8" id="KW-1133">Transmembrane helix</keyword>
<feature type="transmembrane region" description="Helical" evidence="8">
    <location>
        <begin position="323"/>
        <end position="342"/>
    </location>
</feature>
<feature type="transmembrane region" description="Helical" evidence="8">
    <location>
        <begin position="243"/>
        <end position="265"/>
    </location>
</feature>
<proteinExistence type="inferred from homology"/>
<evidence type="ECO:0000256" key="8">
    <source>
        <dbReference type="SAM" id="Phobius"/>
    </source>
</evidence>
<dbReference type="InterPro" id="IPR006043">
    <property type="entry name" value="NCS2"/>
</dbReference>
<keyword evidence="6 8" id="KW-0472">Membrane</keyword>
<feature type="transmembrane region" description="Helical" evidence="8">
    <location>
        <begin position="106"/>
        <end position="127"/>
    </location>
</feature>
<evidence type="ECO:0000256" key="6">
    <source>
        <dbReference type="ARBA" id="ARBA00023136"/>
    </source>
</evidence>
<feature type="transmembrane region" description="Helical" evidence="8">
    <location>
        <begin position="411"/>
        <end position="430"/>
    </location>
</feature>
<gene>
    <name evidence="9" type="ORF">ACFSHS_19845</name>
</gene>
<dbReference type="InterPro" id="IPR006042">
    <property type="entry name" value="Xan_ur_permease"/>
</dbReference>
<comment type="caution">
    <text evidence="9">The sequence shown here is derived from an EMBL/GenBank/DDBJ whole genome shotgun (WGS) entry which is preliminary data.</text>
</comment>
<keyword evidence="10" id="KW-1185">Reference proteome</keyword>
<evidence type="ECO:0000256" key="4">
    <source>
        <dbReference type="ARBA" id="ARBA00022692"/>
    </source>
</evidence>
<comment type="similarity">
    <text evidence="2">Belongs to the nucleobase:cation symporter-2 (NCS2) (TC 2.A.40) family.</text>
</comment>
<organism evidence="9 10">
    <name type="scientific">Blastococcus deserti</name>
    <dbReference type="NCBI Taxonomy" id="2259033"/>
    <lineage>
        <taxon>Bacteria</taxon>
        <taxon>Bacillati</taxon>
        <taxon>Actinomycetota</taxon>
        <taxon>Actinomycetes</taxon>
        <taxon>Geodermatophilales</taxon>
        <taxon>Geodermatophilaceae</taxon>
        <taxon>Blastococcus</taxon>
    </lineage>
</organism>
<dbReference type="EMBL" id="JBHUHP010000029">
    <property type="protein sequence ID" value="MFD2093822.1"/>
    <property type="molecule type" value="Genomic_DNA"/>
</dbReference>
<evidence type="ECO:0000256" key="5">
    <source>
        <dbReference type="ARBA" id="ARBA00022989"/>
    </source>
</evidence>
<name>A0ABW4XFT0_9ACTN</name>
<evidence type="ECO:0000256" key="1">
    <source>
        <dbReference type="ARBA" id="ARBA00004141"/>
    </source>
</evidence>
<feature type="transmembrane region" description="Helical" evidence="8">
    <location>
        <begin position="166"/>
        <end position="185"/>
    </location>
</feature>
<reference evidence="10" key="1">
    <citation type="journal article" date="2019" name="Int. J. Syst. Evol. Microbiol.">
        <title>The Global Catalogue of Microorganisms (GCM) 10K type strain sequencing project: providing services to taxonomists for standard genome sequencing and annotation.</title>
        <authorList>
            <consortium name="The Broad Institute Genomics Platform"/>
            <consortium name="The Broad Institute Genome Sequencing Center for Infectious Disease"/>
            <person name="Wu L."/>
            <person name="Ma J."/>
        </authorList>
    </citation>
    <scope>NUCLEOTIDE SEQUENCE [LARGE SCALE GENOMIC DNA]</scope>
    <source>
        <strain evidence="10">JCM 3338</strain>
    </source>
</reference>
<evidence type="ECO:0000256" key="3">
    <source>
        <dbReference type="ARBA" id="ARBA00022448"/>
    </source>
</evidence>
<accession>A0ABW4XFT0</accession>
<dbReference type="RefSeq" id="WP_376879894.1">
    <property type="nucleotide sequence ID" value="NZ_JBHUHP010000029.1"/>
</dbReference>
<feature type="transmembrane region" description="Helical" evidence="8">
    <location>
        <begin position="59"/>
        <end position="75"/>
    </location>
</feature>
<dbReference type="Proteomes" id="UP001597402">
    <property type="component" value="Unassembled WGS sequence"/>
</dbReference>
<dbReference type="PANTHER" id="PTHR42810:SF2">
    <property type="entry name" value="PURINE PERMEASE C1399.01C-RELATED"/>
    <property type="match status" value="1"/>
</dbReference>
<feature type="transmembrane region" description="Helical" evidence="8">
    <location>
        <begin position="192"/>
        <end position="212"/>
    </location>
</feature>
<protein>
    <submittedName>
        <fullName evidence="9">Uracil-xanthine permease family protein</fullName>
    </submittedName>
</protein>
<keyword evidence="3" id="KW-0813">Transport</keyword>
<evidence type="ECO:0000256" key="7">
    <source>
        <dbReference type="SAM" id="MobiDB-lite"/>
    </source>
</evidence>